<evidence type="ECO:0000313" key="2">
    <source>
        <dbReference type="EMBL" id="GGE35428.1"/>
    </source>
</evidence>
<dbReference type="AlphaFoldDB" id="A0A8J2VQ76"/>
<accession>A0A8J2VQ76</accession>
<dbReference type="InterPro" id="IPR036465">
    <property type="entry name" value="vWFA_dom_sf"/>
</dbReference>
<evidence type="ECO:0000259" key="1">
    <source>
        <dbReference type="PROSITE" id="PS50234"/>
    </source>
</evidence>
<gene>
    <name evidence="2" type="ORF">GCM10007276_11160</name>
</gene>
<dbReference type="Gene3D" id="3.40.50.410">
    <property type="entry name" value="von Willebrand factor, type A domain"/>
    <property type="match status" value="2"/>
</dbReference>
<dbReference type="EMBL" id="BMCP01000001">
    <property type="protein sequence ID" value="GGE35428.1"/>
    <property type="molecule type" value="Genomic_DNA"/>
</dbReference>
<sequence length="558" mass="60105">MGFAVDYTNASRVRTNLQASLDGGLLSAATNTSEFGTSDDAALKEAIKQRLRAFLMTAGLPQEITDTLAIDVALIGDGIEASAKATVETNLLRVINIDTIDVGAKAAVIASSAKPVEVALALDVTDSMIDNMADLRSAAQNFVDKLTSNGSSSAAKIALVPFVGAVNIGTPSGYMNWIDTEGDAKYNAINLRNIYVARKAVPECPSLDDGEVVGGGGDNDNGWLEGSPWQEALDRLAGIFQVSQAQAHPAAPYKFVFYEPCDWVNPKKISNTHLFELIGVPWKGCVEARPEPLDVNDTPPSASNPDTLWPAYFWPDGPDLDSSPDPEVSNNYLIDTPYPADSNLQTHRWGRAYSIEKYRPGKTLNIDETPPYMKGPNRACPDPVLPLTNDYDQISARISSLQYYEGSGTNTAEGVAWGMRVLSPGAPFTEGAPYGDIDKIMVLLSDGNNGLIREDVSPFGTHYSSYGSLRYGRIPNDTNVDAANAFLDDRMSLACTNAKNAGIEIYVIALGVNDAYSRQLLRNCATDSEHTFEVGRSGSLEPAFAKIAKDLANLRLTR</sequence>
<dbReference type="InterPro" id="IPR002035">
    <property type="entry name" value="VWF_A"/>
</dbReference>
<organism evidence="2 3">
    <name type="scientific">Agaricicola taiwanensis</name>
    <dbReference type="NCBI Taxonomy" id="591372"/>
    <lineage>
        <taxon>Bacteria</taxon>
        <taxon>Pseudomonadati</taxon>
        <taxon>Pseudomonadota</taxon>
        <taxon>Alphaproteobacteria</taxon>
        <taxon>Rhodobacterales</taxon>
        <taxon>Paracoccaceae</taxon>
        <taxon>Agaricicola</taxon>
    </lineage>
</organism>
<reference evidence="2" key="2">
    <citation type="submission" date="2020-09" db="EMBL/GenBank/DDBJ databases">
        <authorList>
            <person name="Sun Q."/>
            <person name="Sedlacek I."/>
        </authorList>
    </citation>
    <scope>NUCLEOTIDE SEQUENCE</scope>
    <source>
        <strain evidence="2">CCM 7684</strain>
    </source>
</reference>
<comment type="caution">
    <text evidence="2">The sequence shown here is derived from an EMBL/GenBank/DDBJ whole genome shotgun (WGS) entry which is preliminary data.</text>
</comment>
<reference evidence="2" key="1">
    <citation type="journal article" date="2014" name="Int. J. Syst. Evol. Microbiol.">
        <title>Complete genome sequence of Corynebacterium casei LMG S-19264T (=DSM 44701T), isolated from a smear-ripened cheese.</title>
        <authorList>
            <consortium name="US DOE Joint Genome Institute (JGI-PGF)"/>
            <person name="Walter F."/>
            <person name="Albersmeier A."/>
            <person name="Kalinowski J."/>
            <person name="Ruckert C."/>
        </authorList>
    </citation>
    <scope>NUCLEOTIDE SEQUENCE</scope>
    <source>
        <strain evidence="2">CCM 7684</strain>
    </source>
</reference>
<proteinExistence type="predicted"/>
<name>A0A8J2VQ76_9RHOB</name>
<evidence type="ECO:0000313" key="3">
    <source>
        <dbReference type="Proteomes" id="UP000602745"/>
    </source>
</evidence>
<protein>
    <recommendedName>
        <fullName evidence="1">VWFA domain-containing protein</fullName>
    </recommendedName>
</protein>
<feature type="domain" description="VWFA" evidence="1">
    <location>
        <begin position="388"/>
        <end position="547"/>
    </location>
</feature>
<dbReference type="SUPFAM" id="SSF53300">
    <property type="entry name" value="vWA-like"/>
    <property type="match status" value="1"/>
</dbReference>
<dbReference type="PROSITE" id="PS50234">
    <property type="entry name" value="VWFA"/>
    <property type="match status" value="1"/>
</dbReference>
<keyword evidence="3" id="KW-1185">Reference proteome</keyword>
<dbReference type="Proteomes" id="UP000602745">
    <property type="component" value="Unassembled WGS sequence"/>
</dbReference>